<evidence type="ECO:0000313" key="1">
    <source>
        <dbReference type="EMBL" id="KAK7313076.1"/>
    </source>
</evidence>
<reference evidence="1 2" key="1">
    <citation type="submission" date="2024-01" db="EMBL/GenBank/DDBJ databases">
        <title>The genomes of 5 underutilized Papilionoideae crops provide insights into root nodulation and disease resistanc.</title>
        <authorList>
            <person name="Jiang F."/>
        </authorList>
    </citation>
    <scope>NUCLEOTIDE SEQUENCE [LARGE SCALE GENOMIC DNA]</scope>
    <source>
        <strain evidence="1">LVBAO_FW01</strain>
        <tissue evidence="1">Leaves</tissue>
    </source>
</reference>
<comment type="caution">
    <text evidence="1">The sequence shown here is derived from an EMBL/GenBank/DDBJ whole genome shotgun (WGS) entry which is preliminary data.</text>
</comment>
<dbReference type="EMBL" id="JAYMYQ010000009">
    <property type="protein sequence ID" value="KAK7313076.1"/>
    <property type="molecule type" value="Genomic_DNA"/>
</dbReference>
<protein>
    <submittedName>
        <fullName evidence="1">Uncharacterized protein</fullName>
    </submittedName>
</protein>
<name>A0AAN9KAV5_CANGL</name>
<evidence type="ECO:0000313" key="2">
    <source>
        <dbReference type="Proteomes" id="UP001367508"/>
    </source>
</evidence>
<sequence length="85" mass="9284">MESLLSRTPNLRLFNDNPIHPSPLIGGSVTPSSLHFSDSQGGFLSGLVALKKGSQEFQRRSKVSDINPIGLQSIKLKCGSRGWYK</sequence>
<proteinExistence type="predicted"/>
<organism evidence="1 2">
    <name type="scientific">Canavalia gladiata</name>
    <name type="common">Sword bean</name>
    <name type="synonym">Dolichos gladiatus</name>
    <dbReference type="NCBI Taxonomy" id="3824"/>
    <lineage>
        <taxon>Eukaryota</taxon>
        <taxon>Viridiplantae</taxon>
        <taxon>Streptophyta</taxon>
        <taxon>Embryophyta</taxon>
        <taxon>Tracheophyta</taxon>
        <taxon>Spermatophyta</taxon>
        <taxon>Magnoliopsida</taxon>
        <taxon>eudicotyledons</taxon>
        <taxon>Gunneridae</taxon>
        <taxon>Pentapetalae</taxon>
        <taxon>rosids</taxon>
        <taxon>fabids</taxon>
        <taxon>Fabales</taxon>
        <taxon>Fabaceae</taxon>
        <taxon>Papilionoideae</taxon>
        <taxon>50 kb inversion clade</taxon>
        <taxon>NPAAA clade</taxon>
        <taxon>indigoferoid/millettioid clade</taxon>
        <taxon>Phaseoleae</taxon>
        <taxon>Canavalia</taxon>
    </lineage>
</organism>
<gene>
    <name evidence="1" type="ORF">VNO77_37455</name>
</gene>
<keyword evidence="2" id="KW-1185">Reference proteome</keyword>
<dbReference type="AlphaFoldDB" id="A0AAN9KAV5"/>
<accession>A0AAN9KAV5</accession>
<dbReference type="Proteomes" id="UP001367508">
    <property type="component" value="Unassembled WGS sequence"/>
</dbReference>